<evidence type="ECO:0000256" key="1">
    <source>
        <dbReference type="SAM" id="Phobius"/>
    </source>
</evidence>
<dbReference type="GO" id="GO:0016020">
    <property type="term" value="C:membrane"/>
    <property type="evidence" value="ECO:0007669"/>
    <property type="project" value="InterPro"/>
</dbReference>
<feature type="transmembrane region" description="Helical" evidence="1">
    <location>
        <begin position="112"/>
        <end position="130"/>
    </location>
</feature>
<keyword evidence="1" id="KW-1133">Transmembrane helix</keyword>
<evidence type="ECO:0000313" key="2">
    <source>
        <dbReference type="EMBL" id="RDY27864.1"/>
    </source>
</evidence>
<dbReference type="RefSeq" id="WP_094368905.1">
    <property type="nucleotide sequence ID" value="NZ_NOJY02000010.1"/>
</dbReference>
<keyword evidence="1" id="KW-0472">Membrane</keyword>
<dbReference type="Proteomes" id="UP000215694">
    <property type="component" value="Unassembled WGS sequence"/>
</dbReference>
<gene>
    <name evidence="2" type="ORF">CHL78_007625</name>
</gene>
<protein>
    <submittedName>
        <fullName evidence="2">ECF transporter S component</fullName>
    </submittedName>
</protein>
<feature type="transmembrane region" description="Helical" evidence="1">
    <location>
        <begin position="77"/>
        <end position="100"/>
    </location>
</feature>
<organism evidence="2 3">
    <name type="scientific">Romboutsia weinsteinii</name>
    <dbReference type="NCBI Taxonomy" id="2020949"/>
    <lineage>
        <taxon>Bacteria</taxon>
        <taxon>Bacillati</taxon>
        <taxon>Bacillota</taxon>
        <taxon>Clostridia</taxon>
        <taxon>Peptostreptococcales</taxon>
        <taxon>Peptostreptococcaceae</taxon>
        <taxon>Romboutsia</taxon>
    </lineage>
</organism>
<name>A0A371J595_9FIRM</name>
<comment type="caution">
    <text evidence="2">The sequence shown here is derived from an EMBL/GenBank/DDBJ whole genome shotgun (WGS) entry which is preliminary data.</text>
</comment>
<proteinExistence type="predicted"/>
<feature type="transmembrane region" description="Helical" evidence="1">
    <location>
        <begin position="48"/>
        <end position="65"/>
    </location>
</feature>
<dbReference type="Pfam" id="PF07155">
    <property type="entry name" value="ECF-ribofla_trS"/>
    <property type="match status" value="1"/>
</dbReference>
<dbReference type="OrthoDB" id="5198189at2"/>
<keyword evidence="3" id="KW-1185">Reference proteome</keyword>
<reference evidence="2 3" key="1">
    <citation type="journal article" date="2017" name="Genome Announc.">
        <title>Draft Genome Sequence of Romboutsia weinsteinii sp. nov. Strain CCRI-19649(T) Isolated from Surface Water.</title>
        <authorList>
            <person name="Maheux A.F."/>
            <person name="Boudreau D.K."/>
            <person name="Berube E."/>
            <person name="Boissinot M."/>
            <person name="Cantin P."/>
            <person name="Raymond F."/>
            <person name="Corbeil J."/>
            <person name="Omar R.F."/>
            <person name="Bergeron M.G."/>
        </authorList>
    </citation>
    <scope>NUCLEOTIDE SEQUENCE [LARGE SCALE GENOMIC DNA]</scope>
    <source>
        <strain evidence="2 3">CCRI-19649</strain>
    </source>
</reference>
<dbReference type="InterPro" id="IPR009825">
    <property type="entry name" value="ECF_substrate-spec-like"/>
</dbReference>
<keyword evidence="1" id="KW-0812">Transmembrane</keyword>
<dbReference type="AlphaFoldDB" id="A0A371J595"/>
<evidence type="ECO:0000313" key="3">
    <source>
        <dbReference type="Proteomes" id="UP000215694"/>
    </source>
</evidence>
<feature type="transmembrane region" description="Helical" evidence="1">
    <location>
        <begin position="180"/>
        <end position="201"/>
    </location>
</feature>
<dbReference type="EMBL" id="NOJY02000010">
    <property type="protein sequence ID" value="RDY27864.1"/>
    <property type="molecule type" value="Genomic_DNA"/>
</dbReference>
<dbReference type="Gene3D" id="1.10.1760.20">
    <property type="match status" value="1"/>
</dbReference>
<accession>A0A371J595</accession>
<feature type="transmembrane region" description="Helical" evidence="1">
    <location>
        <begin position="137"/>
        <end position="160"/>
    </location>
</feature>
<sequence length="214" mass="24029">MTYVAIFLLLLMGTTKNQVFIFIGLSYLVFYIFIKVKKMFNDLSVEEVVLISILSSIAGVTRVPFSSIPSFQPTTSIIIIVGIVYGRKIGFITGAISALVSNMFLGQGPWTPWQMVAWGMCGYVASYLNVKNKHTIYIYGLVSGILFGWFMNLWHIIGFVEVINMHSILLSYVSSFAFDVTHGVGNVIFLGFLMPTLYKFLNRIKVKYNILAVS</sequence>